<evidence type="ECO:0000256" key="4">
    <source>
        <dbReference type="ARBA" id="ARBA00023186"/>
    </source>
</evidence>
<sequence length="109" mass="12041">MPVRHEVIHCYGELASAMSLMASLARAREWDRLPELEARCAALVDRLKAVGAVSLDAAQLEHVHGLIVRIHADQDEVCGLVKPQLERLVAKMAQVQNRSDLGKAYGLPY</sequence>
<dbReference type="GO" id="GO:0044781">
    <property type="term" value="P:bacterial-type flagellum organization"/>
    <property type="evidence" value="ECO:0007669"/>
    <property type="project" value="UniProtKB-KW"/>
</dbReference>
<dbReference type="RefSeq" id="WP_230683036.1">
    <property type="nucleotide sequence ID" value="NZ_JZWI01000059.1"/>
</dbReference>
<dbReference type="PATRIC" id="fig|34073.19.peg.6837"/>
<dbReference type="Gene3D" id="1.20.58.380">
    <property type="entry name" value="Flagellar protein flit"/>
    <property type="match status" value="1"/>
</dbReference>
<comment type="caution">
    <text evidence="6">The sequence shown here is derived from an EMBL/GenBank/DDBJ whole genome shotgun (WGS) entry which is preliminary data.</text>
</comment>
<keyword evidence="6" id="KW-0282">Flagellum</keyword>
<keyword evidence="3" id="KW-1005">Bacterial flagellum biogenesis</keyword>
<evidence type="ECO:0000256" key="5">
    <source>
        <dbReference type="ARBA" id="ARBA00093797"/>
    </source>
</evidence>
<proteinExistence type="predicted"/>
<keyword evidence="4" id="KW-0143">Chaperone</keyword>
<dbReference type="EMBL" id="JZWI01000059">
    <property type="protein sequence ID" value="KLN52258.1"/>
    <property type="molecule type" value="Genomic_DNA"/>
</dbReference>
<keyword evidence="6" id="KW-0969">Cilium</keyword>
<dbReference type="Proteomes" id="UP000035170">
    <property type="component" value="Unassembled WGS sequence"/>
</dbReference>
<evidence type="ECO:0000313" key="7">
    <source>
        <dbReference type="Proteomes" id="UP000035170"/>
    </source>
</evidence>
<evidence type="ECO:0000256" key="1">
    <source>
        <dbReference type="ARBA" id="ARBA00004514"/>
    </source>
</evidence>
<keyword evidence="2" id="KW-0963">Cytoplasm</keyword>
<comment type="subcellular location">
    <subcellularLocation>
        <location evidence="1">Cytoplasm</location>
        <location evidence="1">Cytosol</location>
    </subcellularLocation>
</comment>
<dbReference type="AlphaFoldDB" id="A0A0H2LPK9"/>
<organism evidence="6 7">
    <name type="scientific">Variovorax paradoxus</name>
    <dbReference type="NCBI Taxonomy" id="34073"/>
    <lineage>
        <taxon>Bacteria</taxon>
        <taxon>Pseudomonadati</taxon>
        <taxon>Pseudomonadota</taxon>
        <taxon>Betaproteobacteria</taxon>
        <taxon>Burkholderiales</taxon>
        <taxon>Comamonadaceae</taxon>
        <taxon>Variovorax</taxon>
    </lineage>
</organism>
<name>A0A0H2LPK9_VARPD</name>
<keyword evidence="7" id="KW-1185">Reference proteome</keyword>
<protein>
    <recommendedName>
        <fullName evidence="5">Flagellar protein FliT</fullName>
    </recommendedName>
</protein>
<keyword evidence="6" id="KW-0966">Cell projection</keyword>
<dbReference type="InterPro" id="IPR008622">
    <property type="entry name" value="FliT"/>
</dbReference>
<dbReference type="Pfam" id="PF05400">
    <property type="entry name" value="FliT"/>
    <property type="match status" value="1"/>
</dbReference>
<evidence type="ECO:0000256" key="3">
    <source>
        <dbReference type="ARBA" id="ARBA00022795"/>
    </source>
</evidence>
<reference evidence="6 7" key="1">
    <citation type="submission" date="2015-03" db="EMBL/GenBank/DDBJ databases">
        <title>Genome sequence of Variovorax paradoxus TBEA6.</title>
        <authorList>
            <person name="Poehlein A."/>
            <person name="Schuldes J."/>
            <person name="Wuebbeler J.H."/>
            <person name="Hiessl S."/>
            <person name="Steinbuechel A."/>
            <person name="Daniel R."/>
        </authorList>
    </citation>
    <scope>NUCLEOTIDE SEQUENCE [LARGE SCALE GENOMIC DNA]</scope>
    <source>
        <strain evidence="6 7">TBEA6</strain>
    </source>
</reference>
<gene>
    <name evidence="6" type="primary">fliT</name>
    <name evidence="6" type="ORF">VPARA_66340</name>
</gene>
<evidence type="ECO:0000313" key="6">
    <source>
        <dbReference type="EMBL" id="KLN52258.1"/>
    </source>
</evidence>
<evidence type="ECO:0000256" key="2">
    <source>
        <dbReference type="ARBA" id="ARBA00022490"/>
    </source>
</evidence>
<accession>A0A0H2LPK9</accession>